<dbReference type="Proteomes" id="UP001162501">
    <property type="component" value="Chromosome 6"/>
</dbReference>
<accession>A0AC60A0P2</accession>
<sequence>ILIFMRNVPFEKTVHWPHPALTSRAWDYGELSGAFISDAKFKGAPQNLKEPK</sequence>
<name>A0AC60A0P2_RANTA</name>
<organism evidence="1 2">
    <name type="scientific">Rangifer tarandus platyrhynchus</name>
    <name type="common">Svalbard reindeer</name>
    <dbReference type="NCBI Taxonomy" id="3082113"/>
    <lineage>
        <taxon>Eukaryota</taxon>
        <taxon>Metazoa</taxon>
        <taxon>Chordata</taxon>
        <taxon>Craniata</taxon>
        <taxon>Vertebrata</taxon>
        <taxon>Euteleostomi</taxon>
        <taxon>Mammalia</taxon>
        <taxon>Eutheria</taxon>
        <taxon>Laurasiatheria</taxon>
        <taxon>Artiodactyla</taxon>
        <taxon>Ruminantia</taxon>
        <taxon>Pecora</taxon>
        <taxon>Cervidae</taxon>
        <taxon>Odocoileinae</taxon>
        <taxon>Rangifer</taxon>
    </lineage>
</organism>
<evidence type="ECO:0000313" key="2">
    <source>
        <dbReference type="Proteomes" id="UP001162501"/>
    </source>
</evidence>
<proteinExistence type="predicted"/>
<protein>
    <submittedName>
        <fullName evidence="1">Uncharacterized protein</fullName>
    </submittedName>
</protein>
<reference evidence="1" key="1">
    <citation type="submission" date="2023-05" db="EMBL/GenBank/DDBJ databases">
        <authorList>
            <consortium name="ELIXIR-Norway"/>
        </authorList>
    </citation>
    <scope>NUCLEOTIDE SEQUENCE</scope>
</reference>
<gene>
    <name evidence="1" type="ORF">MRATA1EN22A_LOCUS25441</name>
</gene>
<dbReference type="EMBL" id="OX596090">
    <property type="protein sequence ID" value="CAN0541653.1"/>
    <property type="molecule type" value="Genomic_DNA"/>
</dbReference>
<evidence type="ECO:0000313" key="1">
    <source>
        <dbReference type="EMBL" id="CAN0541653.1"/>
    </source>
</evidence>
<reference evidence="1" key="2">
    <citation type="submission" date="2025-03" db="EMBL/GenBank/DDBJ databases">
        <authorList>
            <consortium name="ELIXIR-Norway"/>
            <consortium name="Elixir Norway"/>
        </authorList>
    </citation>
    <scope>NUCLEOTIDE SEQUENCE</scope>
</reference>
<feature type="non-terminal residue" evidence="1">
    <location>
        <position position="1"/>
    </location>
</feature>